<keyword evidence="2" id="KW-1185">Reference proteome</keyword>
<accession>A0AAV9ZU45</accession>
<comment type="caution">
    <text evidence="1">The sequence shown here is derived from an EMBL/GenBank/DDBJ whole genome shotgun (WGS) entry which is preliminary data.</text>
</comment>
<gene>
    <name evidence="1" type="ORF">R3P38DRAFT_3226278</name>
</gene>
<protein>
    <submittedName>
        <fullName evidence="1">Uncharacterized protein</fullName>
    </submittedName>
</protein>
<sequence>MLYYFNDRRLFESAQMKAGVARALGYVPNVHDGGNPGYTQPTIDEMATGFWRGVSYNVAGLGLLSRSNDTSYPAVQSGQTAVHVRERRFAGGAYALLALWLPRSKPF</sequence>
<name>A0AAV9ZU45_9AGAR</name>
<reference evidence="1 2" key="1">
    <citation type="journal article" date="2024" name="J Genomics">
        <title>Draft genome sequencing and assembly of Favolaschia claudopus CIRM-BRFM 2984 isolated from oak limbs.</title>
        <authorList>
            <person name="Navarro D."/>
            <person name="Drula E."/>
            <person name="Chaduli D."/>
            <person name="Cazenave R."/>
            <person name="Ahrendt S."/>
            <person name="Wang J."/>
            <person name="Lipzen A."/>
            <person name="Daum C."/>
            <person name="Barry K."/>
            <person name="Grigoriev I.V."/>
            <person name="Favel A."/>
            <person name="Rosso M.N."/>
            <person name="Martin F."/>
        </authorList>
    </citation>
    <scope>NUCLEOTIDE SEQUENCE [LARGE SCALE GENOMIC DNA]</scope>
    <source>
        <strain evidence="1 2">CIRM-BRFM 2984</strain>
    </source>
</reference>
<evidence type="ECO:0000313" key="2">
    <source>
        <dbReference type="Proteomes" id="UP001362999"/>
    </source>
</evidence>
<proteinExistence type="predicted"/>
<dbReference type="EMBL" id="JAWWNJ010000111">
    <property type="protein sequence ID" value="KAK6992400.1"/>
    <property type="molecule type" value="Genomic_DNA"/>
</dbReference>
<evidence type="ECO:0000313" key="1">
    <source>
        <dbReference type="EMBL" id="KAK6992400.1"/>
    </source>
</evidence>
<dbReference type="AlphaFoldDB" id="A0AAV9ZU45"/>
<organism evidence="1 2">
    <name type="scientific">Favolaschia claudopus</name>
    <dbReference type="NCBI Taxonomy" id="2862362"/>
    <lineage>
        <taxon>Eukaryota</taxon>
        <taxon>Fungi</taxon>
        <taxon>Dikarya</taxon>
        <taxon>Basidiomycota</taxon>
        <taxon>Agaricomycotina</taxon>
        <taxon>Agaricomycetes</taxon>
        <taxon>Agaricomycetidae</taxon>
        <taxon>Agaricales</taxon>
        <taxon>Marasmiineae</taxon>
        <taxon>Mycenaceae</taxon>
        <taxon>Favolaschia</taxon>
    </lineage>
</organism>
<dbReference type="Proteomes" id="UP001362999">
    <property type="component" value="Unassembled WGS sequence"/>
</dbReference>